<evidence type="ECO:0000313" key="3">
    <source>
        <dbReference type="EMBL" id="MBA8829936.1"/>
    </source>
</evidence>
<keyword evidence="2" id="KW-0732">Signal</keyword>
<dbReference type="RefSeq" id="WP_182485356.1">
    <property type="nucleotide sequence ID" value="NZ_JACGWU010000009.1"/>
</dbReference>
<evidence type="ECO:0000313" key="4">
    <source>
        <dbReference type="Proteomes" id="UP000524237"/>
    </source>
</evidence>
<evidence type="ECO:0000256" key="2">
    <source>
        <dbReference type="SAM" id="SignalP"/>
    </source>
</evidence>
<accession>A0A7W3PQ26</accession>
<gene>
    <name evidence="3" type="ORF">FB555_002063</name>
</gene>
<protein>
    <recommendedName>
        <fullName evidence="5">Cellulose synthase regulatory subunit</fullName>
    </recommendedName>
</protein>
<proteinExistence type="predicted"/>
<dbReference type="Proteomes" id="UP000524237">
    <property type="component" value="Unassembled WGS sequence"/>
</dbReference>
<organism evidence="3 4">
    <name type="scientific">Alpinimonas psychrophila</name>
    <dbReference type="NCBI Taxonomy" id="748908"/>
    <lineage>
        <taxon>Bacteria</taxon>
        <taxon>Bacillati</taxon>
        <taxon>Actinomycetota</taxon>
        <taxon>Actinomycetes</taxon>
        <taxon>Micrococcales</taxon>
        <taxon>Microbacteriaceae</taxon>
        <taxon>Alpinimonas</taxon>
    </lineage>
</organism>
<dbReference type="AlphaFoldDB" id="A0A7W3PQ26"/>
<evidence type="ECO:0000256" key="1">
    <source>
        <dbReference type="SAM" id="Phobius"/>
    </source>
</evidence>
<feature type="chain" id="PRO_5030550856" description="Cellulose synthase regulatory subunit" evidence="2">
    <location>
        <begin position="29"/>
        <end position="684"/>
    </location>
</feature>
<keyword evidence="1" id="KW-0812">Transmembrane</keyword>
<name>A0A7W3PQ26_9MICO</name>
<feature type="transmembrane region" description="Helical" evidence="1">
    <location>
        <begin position="622"/>
        <end position="643"/>
    </location>
</feature>
<keyword evidence="1" id="KW-1133">Transmembrane helix</keyword>
<evidence type="ECO:0008006" key="5">
    <source>
        <dbReference type="Google" id="ProtNLM"/>
    </source>
</evidence>
<keyword evidence="4" id="KW-1185">Reference proteome</keyword>
<sequence>MSPKFVSRTLALAGLTALLLAIPLSAIAAPIATADVLTVNAPMLSLPDPVAVVVTADNGPIFLTVPVPEGLTPANVTGSITPVVLGAGSLHVIVAGQVVQNLDPSVPSILDVPLAGAEIVNGTVSVSLEYSSLLANNNWCQVTNPASVTVSNVVLQATGSATMPTTLADFFSPAVNAVSVQISDNPSSALKQAAISAVGALAFGLGSTVNLSATTTSNTSHRVALDSVRGRIVVLDPSGDAVTTTISSDGSGIPVLTIAGPEAQLSAASAALGSGYLALANSASTTGLAQTGSVTSVLSPTLFDLGASDRISLGGYGQSASYTGVSQSAFGGPISDATLHLVGTHTDIPDTILATTNVYWNDFLIGSTVLGHDVAFGLDLPIASTRMTAGNGLRIVLSAVPRTGECTGSTNVIPIELFIDAKASTIDATRGQSIKPGFQRFPQALGGVLPVAFGNGMTPANALASAGDIVASLQRQSRVQLNVTVVAAADFLQSAHSGLFVGATSDDSNVLGAPLRFDSFRAIDSRAVEFGVGTTVPYAALEAFENSGRNVLMLGGWSPDGTGAALQDLQIDAAHYAVNGDAGWTGLSGDLLIAQPTLAKPVFLDSNAIVPQASVTDDFRGYAMWIGILIALLVSVGVIGSIVRRRRRAKVKHYVDAQALGVAEQARAEQINIAKATHQNSTLE</sequence>
<comment type="caution">
    <text evidence="3">The sequence shown here is derived from an EMBL/GenBank/DDBJ whole genome shotgun (WGS) entry which is preliminary data.</text>
</comment>
<reference evidence="3 4" key="1">
    <citation type="submission" date="2020-07" db="EMBL/GenBank/DDBJ databases">
        <title>Sequencing the genomes of 1000 actinobacteria strains.</title>
        <authorList>
            <person name="Klenk H.-P."/>
        </authorList>
    </citation>
    <scope>NUCLEOTIDE SEQUENCE [LARGE SCALE GENOMIC DNA]</scope>
    <source>
        <strain evidence="3 4">DSM 23737</strain>
    </source>
</reference>
<keyword evidence="1" id="KW-0472">Membrane</keyword>
<feature type="signal peptide" evidence="2">
    <location>
        <begin position="1"/>
        <end position="28"/>
    </location>
</feature>
<dbReference type="EMBL" id="JACGWU010000009">
    <property type="protein sequence ID" value="MBA8829936.1"/>
    <property type="molecule type" value="Genomic_DNA"/>
</dbReference>